<reference evidence="1" key="3">
    <citation type="submission" date="2018-07" db="EMBL/GenBank/DDBJ databases">
        <title>WGS assembly of Glycine max.</title>
        <authorList>
            <person name="Schmutz J."/>
            <person name="Cannon S."/>
            <person name="Schlueter J."/>
            <person name="Ma J."/>
            <person name="Mitros T."/>
            <person name="Nelson W."/>
            <person name="Hyten D."/>
            <person name="Song Q."/>
            <person name="Thelen J."/>
            <person name="Cheng J."/>
            <person name="Xu D."/>
            <person name="Hellsten U."/>
            <person name="May G."/>
            <person name="Yu Y."/>
            <person name="Sakurai T."/>
            <person name="Umezawa T."/>
            <person name="Bhattacharyya M."/>
            <person name="Sandhu D."/>
            <person name="Valliyodan B."/>
            <person name="Lindquist E."/>
            <person name="Peto M."/>
            <person name="Grant D."/>
            <person name="Shu S."/>
            <person name="Goodstein D."/>
            <person name="Barry K."/>
            <person name="Futrell-Griggs M."/>
            <person name="Abernathy B."/>
            <person name="Du J."/>
            <person name="Tian Z."/>
            <person name="Zhu L."/>
            <person name="Gill N."/>
            <person name="Joshi T."/>
            <person name="Libault M."/>
            <person name="Sethuraman A."/>
            <person name="Zhang X."/>
            <person name="Shinozaki K."/>
            <person name="Nguyen H."/>
            <person name="Wing R."/>
            <person name="Cregan P."/>
            <person name="Specht J."/>
            <person name="Grimwood J."/>
            <person name="Rokhsar D."/>
            <person name="Stacey G."/>
            <person name="Shoemaker R."/>
            <person name="Jackson S."/>
        </authorList>
    </citation>
    <scope>NUCLEOTIDE SEQUENCE</scope>
    <source>
        <tissue evidence="1">Callus</tissue>
    </source>
</reference>
<name>A0A0R0KNU8_SOYBN</name>
<evidence type="ECO:0000313" key="1">
    <source>
        <dbReference type="EMBL" id="KRH66179.1"/>
    </source>
</evidence>
<dbReference type="Proteomes" id="UP000008827">
    <property type="component" value="Chromosome 3"/>
</dbReference>
<dbReference type="InParanoid" id="A0A0R0KNU8"/>
<organism evidence="1">
    <name type="scientific">Glycine max</name>
    <name type="common">Soybean</name>
    <name type="synonym">Glycine hispida</name>
    <dbReference type="NCBI Taxonomy" id="3847"/>
    <lineage>
        <taxon>Eukaryota</taxon>
        <taxon>Viridiplantae</taxon>
        <taxon>Streptophyta</taxon>
        <taxon>Embryophyta</taxon>
        <taxon>Tracheophyta</taxon>
        <taxon>Spermatophyta</taxon>
        <taxon>Magnoliopsida</taxon>
        <taxon>eudicotyledons</taxon>
        <taxon>Gunneridae</taxon>
        <taxon>Pentapetalae</taxon>
        <taxon>rosids</taxon>
        <taxon>fabids</taxon>
        <taxon>Fabales</taxon>
        <taxon>Fabaceae</taxon>
        <taxon>Papilionoideae</taxon>
        <taxon>50 kb inversion clade</taxon>
        <taxon>NPAAA clade</taxon>
        <taxon>indigoferoid/millettioid clade</taxon>
        <taxon>Phaseoleae</taxon>
        <taxon>Glycine</taxon>
        <taxon>Glycine subgen. Soja</taxon>
    </lineage>
</organism>
<dbReference type="InterPro" id="IPR051850">
    <property type="entry name" value="Polysacch_Lyase_4"/>
</dbReference>
<dbReference type="PANTHER" id="PTHR32018">
    <property type="entry name" value="RHAMNOGALACTURONATE LYASE FAMILY PROTEIN"/>
    <property type="match status" value="1"/>
</dbReference>
<dbReference type="EnsemblPlants" id="KRH66179">
    <property type="protein sequence ID" value="KRH66179"/>
    <property type="gene ID" value="GLYMA_03G088200"/>
</dbReference>
<protein>
    <submittedName>
        <fullName evidence="1 2">Uncharacterized protein</fullName>
    </submittedName>
</protein>
<dbReference type="PANTHER" id="PTHR32018:SF1">
    <property type="entry name" value="RHAMNOGALACTURONAN ENDOLYASE"/>
    <property type="match status" value="1"/>
</dbReference>
<dbReference type="AlphaFoldDB" id="A0A0R0KNU8"/>
<reference evidence="1 2" key="1">
    <citation type="journal article" date="2010" name="Nature">
        <title>Genome sequence of the palaeopolyploid soybean.</title>
        <authorList>
            <person name="Schmutz J."/>
            <person name="Cannon S.B."/>
            <person name="Schlueter J."/>
            <person name="Ma J."/>
            <person name="Mitros T."/>
            <person name="Nelson W."/>
            <person name="Hyten D.L."/>
            <person name="Song Q."/>
            <person name="Thelen J.J."/>
            <person name="Cheng J."/>
            <person name="Xu D."/>
            <person name="Hellsten U."/>
            <person name="May G.D."/>
            <person name="Yu Y."/>
            <person name="Sakurai T."/>
            <person name="Umezawa T."/>
            <person name="Bhattacharyya M.K."/>
            <person name="Sandhu D."/>
            <person name="Valliyodan B."/>
            <person name="Lindquist E."/>
            <person name="Peto M."/>
            <person name="Grant D."/>
            <person name="Shu S."/>
            <person name="Goodstein D."/>
            <person name="Barry K."/>
            <person name="Futrell-Griggs M."/>
            <person name="Abernathy B."/>
            <person name="Du J."/>
            <person name="Tian Z."/>
            <person name="Zhu L."/>
            <person name="Gill N."/>
            <person name="Joshi T."/>
            <person name="Libault M."/>
            <person name="Sethuraman A."/>
            <person name="Zhang X.-C."/>
            <person name="Shinozaki K."/>
            <person name="Nguyen H.T."/>
            <person name="Wing R.A."/>
            <person name="Cregan P."/>
            <person name="Specht J."/>
            <person name="Grimwood J."/>
            <person name="Rokhsar D."/>
            <person name="Stacey G."/>
            <person name="Shoemaker R.C."/>
            <person name="Jackson S.A."/>
        </authorList>
    </citation>
    <scope>NUCLEOTIDE SEQUENCE [LARGE SCALE GENOMIC DNA]</scope>
    <source>
        <strain evidence="2">cv. Williams 82</strain>
        <tissue evidence="1">Callus</tissue>
    </source>
</reference>
<evidence type="ECO:0000313" key="2">
    <source>
        <dbReference type="EnsemblPlants" id="KRH66179"/>
    </source>
</evidence>
<dbReference type="EMBL" id="CM000836">
    <property type="protein sequence ID" value="KRH66179.1"/>
    <property type="molecule type" value="Genomic_DNA"/>
</dbReference>
<reference evidence="2" key="2">
    <citation type="submission" date="2018-02" db="UniProtKB">
        <authorList>
            <consortium name="EnsemblPlants"/>
        </authorList>
    </citation>
    <scope>IDENTIFICATION</scope>
    <source>
        <strain evidence="2">Williams 82</strain>
    </source>
</reference>
<dbReference type="OrthoDB" id="2130367at2759"/>
<proteinExistence type="predicted"/>
<evidence type="ECO:0000313" key="3">
    <source>
        <dbReference type="Proteomes" id="UP000008827"/>
    </source>
</evidence>
<accession>A0A0R0KNU8</accession>
<sequence length="43" mass="5387">MNFILRQYELWERYAELYPDKDLIYTTGVSDYTKDWFFAQVTR</sequence>
<dbReference type="Gramene" id="KRH66179">
    <property type="protein sequence ID" value="KRH66179"/>
    <property type="gene ID" value="GLYMA_03G088200"/>
</dbReference>
<gene>
    <name evidence="1" type="ORF">GLYMA_03G088200</name>
</gene>
<keyword evidence="3" id="KW-1185">Reference proteome</keyword>